<organism evidence="1 2">
    <name type="scientific">Clostridium botulinum CFSAN001627</name>
    <dbReference type="NCBI Taxonomy" id="1232189"/>
    <lineage>
        <taxon>Bacteria</taxon>
        <taxon>Bacillati</taxon>
        <taxon>Bacillota</taxon>
        <taxon>Clostridia</taxon>
        <taxon>Eubacteriales</taxon>
        <taxon>Clostridiaceae</taxon>
        <taxon>Clostridium</taxon>
    </lineage>
</organism>
<accession>M1ZUA7</accession>
<dbReference type="EMBL" id="AMXI01001305">
    <property type="protein sequence ID" value="EKN40218.1"/>
    <property type="molecule type" value="Genomic_DNA"/>
</dbReference>
<proteinExistence type="predicted"/>
<reference evidence="1 2" key="2">
    <citation type="submission" date="2013-03" db="EMBL/GenBank/DDBJ databases">
        <title>Diversity in Clostridium botulinum.</title>
        <authorList>
            <person name="Timme R.E."/>
            <person name="Allard M."/>
            <person name="Luo Y."/>
            <person name="Strain E."/>
            <person name="Gonzalez-Escalona N."/>
            <person name="Brown E."/>
        </authorList>
    </citation>
    <scope>NUCLEOTIDE SEQUENCE [LARGE SCALE GENOMIC DNA]</scope>
    <source>
        <strain evidence="1 2">CFSAN001627</strain>
    </source>
</reference>
<gene>
    <name evidence="1" type="ORF">CFSAN001627_21104</name>
</gene>
<protein>
    <submittedName>
        <fullName evidence="1">LytR family transcriptional regulator</fullName>
    </submittedName>
</protein>
<evidence type="ECO:0000313" key="1">
    <source>
        <dbReference type="EMBL" id="EKN40218.1"/>
    </source>
</evidence>
<feature type="non-terminal residue" evidence="1">
    <location>
        <position position="1"/>
    </location>
</feature>
<name>M1ZUA7_CLOBO</name>
<dbReference type="AlphaFoldDB" id="M1ZUA7"/>
<reference evidence="1 2" key="1">
    <citation type="submission" date="2012-10" db="EMBL/GenBank/DDBJ databases">
        <authorList>
            <person name="Strain E.A."/>
            <person name="Brown E."/>
            <person name="Allard M.W."/>
            <person name="Gonzalez-Escalona N."/>
            <person name="Timme R."/>
        </authorList>
    </citation>
    <scope>NUCLEOTIDE SEQUENCE [LARGE SCALE GENOMIC DNA]</scope>
    <source>
        <strain evidence="1 2">CFSAN001627</strain>
    </source>
</reference>
<dbReference type="PATRIC" id="fig|1232189.3.peg.3306"/>
<comment type="caution">
    <text evidence="1">The sequence shown here is derived from an EMBL/GenBank/DDBJ whole genome shotgun (WGS) entry which is preliminary data.</text>
</comment>
<evidence type="ECO:0000313" key="2">
    <source>
        <dbReference type="Proteomes" id="UP000011944"/>
    </source>
</evidence>
<sequence>GRDMPAKGEICLENIKHLDYIKTNISNIGVVLREESFYDRMTIEE</sequence>
<dbReference type="Proteomes" id="UP000011944">
    <property type="component" value="Unassembled WGS sequence"/>
</dbReference>